<sequence length="78" mass="8670">MAPRQNNGDARASVHLLISRNPVRLLRRFPVVGDTKGRRLRTEREGYSLNPTNLSTYYLSPAFTDDAAEMKIGPPSVG</sequence>
<evidence type="ECO:0000313" key="2">
    <source>
        <dbReference type="Proteomes" id="UP001430953"/>
    </source>
</evidence>
<reference evidence="1 2" key="1">
    <citation type="submission" date="2023-03" db="EMBL/GenBank/DDBJ databases">
        <title>High recombination rates correlate with genetic variation in Cardiocondyla obscurior ants.</title>
        <authorList>
            <person name="Errbii M."/>
        </authorList>
    </citation>
    <scope>NUCLEOTIDE SEQUENCE [LARGE SCALE GENOMIC DNA]</scope>
    <source>
        <strain evidence="1">Alpha-2009</strain>
        <tissue evidence="1">Whole body</tissue>
    </source>
</reference>
<keyword evidence="2" id="KW-1185">Reference proteome</keyword>
<dbReference type="Proteomes" id="UP001430953">
    <property type="component" value="Unassembled WGS sequence"/>
</dbReference>
<dbReference type="AlphaFoldDB" id="A0AAW2EGP7"/>
<evidence type="ECO:0000313" key="1">
    <source>
        <dbReference type="EMBL" id="KAL0102879.1"/>
    </source>
</evidence>
<organism evidence="1 2">
    <name type="scientific">Cardiocondyla obscurior</name>
    <dbReference type="NCBI Taxonomy" id="286306"/>
    <lineage>
        <taxon>Eukaryota</taxon>
        <taxon>Metazoa</taxon>
        <taxon>Ecdysozoa</taxon>
        <taxon>Arthropoda</taxon>
        <taxon>Hexapoda</taxon>
        <taxon>Insecta</taxon>
        <taxon>Pterygota</taxon>
        <taxon>Neoptera</taxon>
        <taxon>Endopterygota</taxon>
        <taxon>Hymenoptera</taxon>
        <taxon>Apocrita</taxon>
        <taxon>Aculeata</taxon>
        <taxon>Formicoidea</taxon>
        <taxon>Formicidae</taxon>
        <taxon>Myrmicinae</taxon>
        <taxon>Cardiocondyla</taxon>
    </lineage>
</organism>
<dbReference type="EMBL" id="JADYXP020000022">
    <property type="protein sequence ID" value="KAL0102879.1"/>
    <property type="molecule type" value="Genomic_DNA"/>
</dbReference>
<name>A0AAW2EGP7_9HYME</name>
<protein>
    <submittedName>
        <fullName evidence="1">Uncharacterized protein</fullName>
    </submittedName>
</protein>
<comment type="caution">
    <text evidence="1">The sequence shown here is derived from an EMBL/GenBank/DDBJ whole genome shotgun (WGS) entry which is preliminary data.</text>
</comment>
<gene>
    <name evidence="1" type="ORF">PUN28_018286</name>
</gene>
<proteinExistence type="predicted"/>
<accession>A0AAW2EGP7</accession>